<dbReference type="RefSeq" id="WP_071453978.1">
    <property type="nucleotide sequence ID" value="NZ_CP017675.1"/>
</dbReference>
<dbReference type="InterPro" id="IPR041049">
    <property type="entry name" value="DUF5615"/>
</dbReference>
<dbReference type="OrthoDB" id="334367at2"/>
<dbReference type="EMBL" id="CP017675">
    <property type="protein sequence ID" value="APB33387.1"/>
    <property type="molecule type" value="Genomic_DNA"/>
</dbReference>
<protein>
    <recommendedName>
        <fullName evidence="1">DUF5615 domain-containing protein</fullName>
    </recommendedName>
</protein>
<reference evidence="2 3" key="1">
    <citation type="submission" date="2016-10" db="EMBL/GenBank/DDBJ databases">
        <title>Description of Gloeomargarita lithophora gen. nov., sp. nov., a thylakoid-bearing basal-branching cyanobacterium with intracellular carbonates, and proposal for Gloeomargaritales ord. nov.</title>
        <authorList>
            <person name="Moreira D."/>
            <person name="Tavera R."/>
            <person name="Benzerara K."/>
            <person name="Skouri-Panet F."/>
            <person name="Couradeau E."/>
            <person name="Gerard E."/>
            <person name="Loussert C."/>
            <person name="Novelo E."/>
            <person name="Zivanovic Y."/>
            <person name="Lopez-Garcia P."/>
        </authorList>
    </citation>
    <scope>NUCLEOTIDE SEQUENCE [LARGE SCALE GENOMIC DNA]</scope>
    <source>
        <strain evidence="2 3">D10</strain>
    </source>
</reference>
<organism evidence="2 3">
    <name type="scientific">Gloeomargarita lithophora Alchichica-D10</name>
    <dbReference type="NCBI Taxonomy" id="1188229"/>
    <lineage>
        <taxon>Bacteria</taxon>
        <taxon>Bacillati</taxon>
        <taxon>Cyanobacteriota</taxon>
        <taxon>Cyanophyceae</taxon>
        <taxon>Gloeomargaritales</taxon>
        <taxon>Gloeomargaritaceae</taxon>
        <taxon>Gloeomargarita</taxon>
    </lineage>
</organism>
<evidence type="ECO:0000313" key="3">
    <source>
        <dbReference type="Proteomes" id="UP000180235"/>
    </source>
</evidence>
<evidence type="ECO:0000313" key="2">
    <source>
        <dbReference type="EMBL" id="APB33387.1"/>
    </source>
</evidence>
<dbReference type="KEGG" id="glt:GlitD10_1067"/>
<dbReference type="Pfam" id="PF18480">
    <property type="entry name" value="DUF5615"/>
    <property type="match status" value="1"/>
</dbReference>
<keyword evidence="3" id="KW-1185">Reference proteome</keyword>
<dbReference type="AlphaFoldDB" id="A0A1J0ABT2"/>
<feature type="domain" description="DUF5615" evidence="1">
    <location>
        <begin position="1"/>
        <end position="102"/>
    </location>
</feature>
<accession>A0A1J0ABT2</accession>
<name>A0A1J0ABT2_9CYAN</name>
<dbReference type="Proteomes" id="UP000180235">
    <property type="component" value="Chromosome"/>
</dbReference>
<dbReference type="STRING" id="1188229.GlitD10_1067"/>
<proteinExistence type="predicted"/>
<sequence>MKLLLDENLSDRIIHRIVDLYPNSDHVKTLGLINTDDAVIWEYAKTNGFMIVSKDSDFHQRSLLYGHPPKFVYLRVGNCPTSKIIQILRDNLNMIIRFESSTMESLLVLT</sequence>
<evidence type="ECO:0000259" key="1">
    <source>
        <dbReference type="Pfam" id="PF18480"/>
    </source>
</evidence>
<gene>
    <name evidence="2" type="ORF">GlitD10_1067</name>
</gene>